<keyword evidence="8" id="KW-1185">Reference proteome</keyword>
<proteinExistence type="inferred from homology"/>
<dbReference type="InterPro" id="IPR002470">
    <property type="entry name" value="Peptidase_S9A"/>
</dbReference>
<dbReference type="Pfam" id="PF02897">
    <property type="entry name" value="Peptidase_S9_N"/>
    <property type="match status" value="1"/>
</dbReference>
<evidence type="ECO:0000313" key="7">
    <source>
        <dbReference type="EMBL" id="CAH0532977.1"/>
    </source>
</evidence>
<evidence type="ECO:0000259" key="5">
    <source>
        <dbReference type="Pfam" id="PF00326"/>
    </source>
</evidence>
<gene>
    <name evidence="7" type="primary">ptrB</name>
    <name evidence="7" type="ORF">VST7929_00828</name>
</gene>
<dbReference type="Proteomes" id="UP000838672">
    <property type="component" value="Unassembled WGS sequence"/>
</dbReference>
<evidence type="ECO:0000256" key="3">
    <source>
        <dbReference type="ARBA" id="ARBA00022801"/>
    </source>
</evidence>
<evidence type="ECO:0000256" key="4">
    <source>
        <dbReference type="ARBA" id="ARBA00022825"/>
    </source>
</evidence>
<evidence type="ECO:0000313" key="8">
    <source>
        <dbReference type="Proteomes" id="UP000838672"/>
    </source>
</evidence>
<dbReference type="Pfam" id="PF00326">
    <property type="entry name" value="Peptidase_S9"/>
    <property type="match status" value="1"/>
</dbReference>
<evidence type="ECO:0000256" key="1">
    <source>
        <dbReference type="ARBA" id="ARBA00005228"/>
    </source>
</evidence>
<keyword evidence="4" id="KW-0720">Serine protease</keyword>
<dbReference type="RefSeq" id="WP_237465150.1">
    <property type="nucleotide sequence ID" value="NZ_CAKLDI010000001.1"/>
</dbReference>
<keyword evidence="2 7" id="KW-0645">Protease</keyword>
<dbReference type="Gene3D" id="2.130.10.120">
    <property type="entry name" value="Prolyl oligopeptidase, N-terminal domain"/>
    <property type="match status" value="1"/>
</dbReference>
<dbReference type="PANTHER" id="PTHR11757">
    <property type="entry name" value="PROTEASE FAMILY S9A OLIGOPEPTIDASE"/>
    <property type="match status" value="1"/>
</dbReference>
<feature type="domain" description="Peptidase S9A N-terminal" evidence="6">
    <location>
        <begin position="6"/>
        <end position="402"/>
    </location>
</feature>
<dbReference type="InterPro" id="IPR029058">
    <property type="entry name" value="AB_hydrolase_fold"/>
</dbReference>
<dbReference type="GO" id="GO:0006508">
    <property type="term" value="P:proteolysis"/>
    <property type="evidence" value="ECO:0007669"/>
    <property type="project" value="UniProtKB-KW"/>
</dbReference>
<name>A0ABM8ZRP7_9VIBR</name>
<dbReference type="PRINTS" id="PR00862">
    <property type="entry name" value="PROLIGOPTASE"/>
</dbReference>
<evidence type="ECO:0000256" key="2">
    <source>
        <dbReference type="ARBA" id="ARBA00022670"/>
    </source>
</evidence>
<dbReference type="InterPro" id="IPR001375">
    <property type="entry name" value="Peptidase_S9_cat"/>
</dbReference>
<dbReference type="PANTHER" id="PTHR11757:SF19">
    <property type="entry name" value="PROLYL ENDOPEPTIDASE-LIKE"/>
    <property type="match status" value="1"/>
</dbReference>
<organism evidence="7 8">
    <name type="scientific">Vibrio stylophorae</name>
    <dbReference type="NCBI Taxonomy" id="659351"/>
    <lineage>
        <taxon>Bacteria</taxon>
        <taxon>Pseudomonadati</taxon>
        <taxon>Pseudomonadota</taxon>
        <taxon>Gammaproteobacteria</taxon>
        <taxon>Vibrionales</taxon>
        <taxon>Vibrionaceae</taxon>
        <taxon>Vibrio</taxon>
    </lineage>
</organism>
<accession>A0ABM8ZRP7</accession>
<dbReference type="InterPro" id="IPR051543">
    <property type="entry name" value="Serine_Peptidase_S9A"/>
</dbReference>
<evidence type="ECO:0000259" key="6">
    <source>
        <dbReference type="Pfam" id="PF02897"/>
    </source>
</evidence>
<dbReference type="InterPro" id="IPR023302">
    <property type="entry name" value="Pept_S9A_N"/>
</dbReference>
<dbReference type="SUPFAM" id="SSF53474">
    <property type="entry name" value="alpha/beta-Hydrolases"/>
    <property type="match status" value="1"/>
</dbReference>
<keyword evidence="3 7" id="KW-0378">Hydrolase</keyword>
<protein>
    <submittedName>
        <fullName evidence="7">Protease 2</fullName>
        <ecNumber evidence="7">3.4.21.83</ecNumber>
    </submittedName>
</protein>
<comment type="similarity">
    <text evidence="1">Belongs to the peptidase S9A family.</text>
</comment>
<comment type="caution">
    <text evidence="7">The sequence shown here is derived from an EMBL/GenBank/DDBJ whole genome shotgun (WGS) entry which is preliminary data.</text>
</comment>
<dbReference type="EMBL" id="CAKLDI010000001">
    <property type="protein sequence ID" value="CAH0532977.1"/>
    <property type="molecule type" value="Genomic_DNA"/>
</dbReference>
<dbReference type="EC" id="3.4.21.83" evidence="7"/>
<sequence length="691" mass="79094">MIPPKAKQQITQLTAHGITREDEYYWLRDLDDDVDVRRHLEAENTYTKQVLAHTQLLQAQLYQEMRSRICEETQTVPAQWGRFVYYQQYIEGKEYPIHCRRLFHDEQAPVEVFLDENELAEGHRYFDLAAFDISPDHRWLAYVVDTEGDERYQLRFIDLDQKVPVDVVIDAVDVTLAWLNDNQTLAYVELDDNNRPVGVKTHTLGLPACDDPWLYREKSEGQYFVSVDKTQDEKYLMIDSGGAVSGECYWLDANEINSKPQRLYPREAGHEYYLDHHDGYFYLQSNRHHANFGVYRVPVADPNAVWECVIEPSDQRLITGFICFKRFLAISYMENGLPGISLLVDYQIERPLAFQQAAYTCAIGENHAYDTLTLRYVYASFTTPTSIYEYDLVTGEHRLLKQEPVPHFDASQYQVARLMAASDDGTLIPVSVLHHQQTAIDGQAPLLLYGYGAYGVSIKPDFHRNVLSLVDRGFIFAIAHVRGGSTMGRHWYEQGKFEYKQNSFLDFNACARYLTAQGYGDRHGITALGGSAGGLLVTAAANLAPNLYRAVVAEVPFVDVLTTMLDEDLPLTKLEYEEWGNPQTLAAYQWIAAYSPYDNIPNGHYPDLLLTAGLSDPRVTYWEPAKFALRARDRLDSNVTVLLHTQMEAGHSGASGRFSYLYEEAMQYAFILSRYPERETIQTRASMVSEF</sequence>
<dbReference type="SUPFAM" id="SSF50993">
    <property type="entry name" value="Peptidase/esterase 'gauge' domain"/>
    <property type="match status" value="1"/>
</dbReference>
<feature type="domain" description="Peptidase S9 prolyl oligopeptidase catalytic" evidence="5">
    <location>
        <begin position="461"/>
        <end position="672"/>
    </location>
</feature>
<reference evidence="7" key="1">
    <citation type="submission" date="2021-11" db="EMBL/GenBank/DDBJ databases">
        <authorList>
            <person name="Rodrigo-Torres L."/>
            <person name="Arahal R. D."/>
            <person name="Lucena T."/>
        </authorList>
    </citation>
    <scope>NUCLEOTIDE SEQUENCE</scope>
    <source>
        <strain evidence="7">CECT 7929</strain>
    </source>
</reference>
<dbReference type="GO" id="GO:0004252">
    <property type="term" value="F:serine-type endopeptidase activity"/>
    <property type="evidence" value="ECO:0007669"/>
    <property type="project" value="UniProtKB-EC"/>
</dbReference>
<dbReference type="Gene3D" id="3.40.50.1820">
    <property type="entry name" value="alpha/beta hydrolase"/>
    <property type="match status" value="1"/>
</dbReference>